<evidence type="ECO:0000313" key="2">
    <source>
        <dbReference type="EMBL" id="GAA2378239.1"/>
    </source>
</evidence>
<evidence type="ECO:0000313" key="3">
    <source>
        <dbReference type="Proteomes" id="UP001501444"/>
    </source>
</evidence>
<name>A0ABN3HF38_9ACTN</name>
<dbReference type="EMBL" id="BAAARV010000083">
    <property type="protein sequence ID" value="GAA2378239.1"/>
    <property type="molecule type" value="Genomic_DNA"/>
</dbReference>
<sequence length="173" mass="18808">MEKLTLGNVRLMALTRTRRRTASHVGAVVAFILVLIFGSPIFVDWVNDNTRPDTAGGLFLRTLAWPAWTFDSKAPVRDVLAQDLKAILFILFVAVFLAMMAGAELSRARGTLADFFSGWGAVIFAAALAGFITAFLSAHTGLYFALLWALTGAQYGLITGWIIALAQMGTRRP</sequence>
<keyword evidence="3" id="KW-1185">Reference proteome</keyword>
<comment type="caution">
    <text evidence="2">The sequence shown here is derived from an EMBL/GenBank/DDBJ whole genome shotgun (WGS) entry which is preliminary data.</text>
</comment>
<organism evidence="2 3">
    <name type="scientific">Dactylosporangium salmoneum</name>
    <dbReference type="NCBI Taxonomy" id="53361"/>
    <lineage>
        <taxon>Bacteria</taxon>
        <taxon>Bacillati</taxon>
        <taxon>Actinomycetota</taxon>
        <taxon>Actinomycetes</taxon>
        <taxon>Micromonosporales</taxon>
        <taxon>Micromonosporaceae</taxon>
        <taxon>Dactylosporangium</taxon>
    </lineage>
</organism>
<keyword evidence="1" id="KW-1133">Transmembrane helix</keyword>
<reference evidence="2 3" key="1">
    <citation type="journal article" date="2019" name="Int. J. Syst. Evol. Microbiol.">
        <title>The Global Catalogue of Microorganisms (GCM) 10K type strain sequencing project: providing services to taxonomists for standard genome sequencing and annotation.</title>
        <authorList>
            <consortium name="The Broad Institute Genomics Platform"/>
            <consortium name="The Broad Institute Genome Sequencing Center for Infectious Disease"/>
            <person name="Wu L."/>
            <person name="Ma J."/>
        </authorList>
    </citation>
    <scope>NUCLEOTIDE SEQUENCE [LARGE SCALE GENOMIC DNA]</scope>
    <source>
        <strain evidence="2 3">JCM 3272</strain>
    </source>
</reference>
<feature type="transmembrane region" description="Helical" evidence="1">
    <location>
        <begin position="21"/>
        <end position="43"/>
    </location>
</feature>
<gene>
    <name evidence="2" type="ORF">GCM10010170_084200</name>
</gene>
<keyword evidence="1" id="KW-0472">Membrane</keyword>
<accession>A0ABN3HF38</accession>
<evidence type="ECO:0008006" key="4">
    <source>
        <dbReference type="Google" id="ProtNLM"/>
    </source>
</evidence>
<feature type="transmembrane region" description="Helical" evidence="1">
    <location>
        <begin position="86"/>
        <end position="103"/>
    </location>
</feature>
<keyword evidence="1" id="KW-0812">Transmembrane</keyword>
<protein>
    <recommendedName>
        <fullName evidence="4">ABC transporter permease</fullName>
    </recommendedName>
</protein>
<feature type="transmembrane region" description="Helical" evidence="1">
    <location>
        <begin position="142"/>
        <end position="166"/>
    </location>
</feature>
<evidence type="ECO:0000256" key="1">
    <source>
        <dbReference type="SAM" id="Phobius"/>
    </source>
</evidence>
<proteinExistence type="predicted"/>
<dbReference type="Proteomes" id="UP001501444">
    <property type="component" value="Unassembled WGS sequence"/>
</dbReference>
<feature type="transmembrane region" description="Helical" evidence="1">
    <location>
        <begin position="115"/>
        <end position="136"/>
    </location>
</feature>